<evidence type="ECO:0000313" key="2">
    <source>
        <dbReference type="Proteomes" id="UP000095713"/>
    </source>
</evidence>
<dbReference type="RefSeq" id="WP_069831275.1">
    <property type="nucleotide sequence ID" value="NZ_MDJD01000054.1"/>
</dbReference>
<accession>A0A1E5SHH9</accession>
<organism evidence="1 2">
    <name type="scientific">Flavivirga aquatica</name>
    <dbReference type="NCBI Taxonomy" id="1849968"/>
    <lineage>
        <taxon>Bacteria</taxon>
        <taxon>Pseudomonadati</taxon>
        <taxon>Bacteroidota</taxon>
        <taxon>Flavobacteriia</taxon>
        <taxon>Flavobacteriales</taxon>
        <taxon>Flavobacteriaceae</taxon>
        <taxon>Flavivirga</taxon>
    </lineage>
</organism>
<gene>
    <name evidence="1" type="ORF">A8C32_05140</name>
</gene>
<proteinExistence type="predicted"/>
<dbReference type="EMBL" id="MDJD01000054">
    <property type="protein sequence ID" value="OEJ98587.1"/>
    <property type="molecule type" value="Genomic_DNA"/>
</dbReference>
<dbReference type="AlphaFoldDB" id="A0A1E5SHH9"/>
<reference evidence="1 2" key="1">
    <citation type="submission" date="2016-05" db="EMBL/GenBank/DDBJ databases">
        <title>Draft Genome Sequence of Algibacter sp. Strain SK-16 Isolated from the Surface Water of Aburatsubo Inlet.</title>
        <authorList>
            <person name="Wong S.-K."/>
            <person name="Yoshizawa S."/>
            <person name="Nakajima Y."/>
            <person name="Ogura Y."/>
            <person name="Tetsuya H."/>
            <person name="Hamasaki K."/>
        </authorList>
    </citation>
    <scope>NUCLEOTIDE SEQUENCE [LARGE SCALE GENOMIC DNA]</scope>
    <source>
        <strain evidence="1 2">SK-16</strain>
    </source>
</reference>
<protein>
    <submittedName>
        <fullName evidence="1">Uncharacterized protein</fullName>
    </submittedName>
</protein>
<dbReference type="STRING" id="1849968.A8C32_05140"/>
<evidence type="ECO:0000313" key="1">
    <source>
        <dbReference type="EMBL" id="OEJ98587.1"/>
    </source>
</evidence>
<dbReference type="Proteomes" id="UP000095713">
    <property type="component" value="Unassembled WGS sequence"/>
</dbReference>
<comment type="caution">
    <text evidence="1">The sequence shown here is derived from an EMBL/GenBank/DDBJ whole genome shotgun (WGS) entry which is preliminary data.</text>
</comment>
<dbReference type="OrthoDB" id="8263000at2"/>
<sequence length="955" mass="110206">MDNKGYISKKKKGSSLYEELHEEALEILQKFSGSVWTDYNEHDPGVTLLENISYAITELAHKTSLPIQDLLQSSKGTVLQSGDNGLFVASDILTTNPVTFNDYRKIWIDQIPNVKNVWVYPIDDYEKELNNIKGLLHVFVEKYEYHVDPTQEATENKQIIDEVQDLYNSHRNLCESLYAVEVYKPLTLSVDLRITLLDLVDGEEILANILHRINDYLAPEVSYYSLRKLQEENIPTHTIFNGPHLVNGFIKDEDLKNPLDVIEVSEIIKIISKIPGVVNINDFCLNYVDPTTKEQHIIKERLQVPKNTTARVRFPLSNEKLIFENSGVSFQPDLKETKKQLAFIQALDASKFKAASNSLNNIAIPQGTMQDIGYHYPIRKQFPEIYGIGDRGIGHGATPLRQAQVKQLQAYLLPFDQLIINFLSQLCNIYTLYDVHNNEDASYFTNILPDTNDLLDLIAPPSSTYTPDQVKAYWEKKTNDLNAFFDNHSLERLNKVSDQLLSRYSEAFQTYTLLKINKSSYGDAMSSKRFEKQLLAAKQELIKEYASISYNRSKSFNYKNISIHPEEDKKQAIPGIFRKIAILMGVNDFKIKSLIKNISESGIRIHPQTLDIDFIVREIDIHTPEENIGIVEIEDIVVNEEIEENLFHTMHYVGDEDTLLNSVLKYGIIPDNYTIKKDPNKKERYYISHQRNDNKSNIVHIAKSREKATKVIEKSINYLIDVSQKSEGFFVVEHVLLLPSYFGDYFGFEIDFSLLNPELEIVCSHADLTPFVKRDETITNLIEALLAKEAQFNIVSANGVYQLEIGATNGDVFAISKTSFESKEALQKIIEGFKNEVNHTEKEDIEAITKCHVFYGDHAIDEHFFSFRLSFVMPKWPVRFQNENFQKVFENTIYEQIPIHIGSSSYWLDYKTMYLFETYYFKWLELLQHPDADEDKMYQAYQLIKLLQKLDNNEA</sequence>
<name>A0A1E5SHH9_9FLAO</name>
<keyword evidence="2" id="KW-1185">Reference proteome</keyword>